<dbReference type="GO" id="GO:0006102">
    <property type="term" value="P:isocitrate metabolic process"/>
    <property type="evidence" value="ECO:0007669"/>
    <property type="project" value="TreeGrafter"/>
</dbReference>
<name>A0A0K2GXC9_9CORY</name>
<protein>
    <submittedName>
        <fullName evidence="4">3-isopropylmalate dehydrogenase</fullName>
    </submittedName>
</protein>
<gene>
    <name evidence="4" type="ORF">CLAC_00405</name>
</gene>
<dbReference type="PATRIC" id="fig|1408189.4.peg.84"/>
<keyword evidence="2" id="KW-0560">Oxidoreductase</keyword>
<dbReference type="Gene3D" id="3.40.718.10">
    <property type="entry name" value="Isopropylmalate Dehydrogenase"/>
    <property type="match status" value="1"/>
</dbReference>
<dbReference type="RefSeq" id="WP_053411237.1">
    <property type="nucleotide sequence ID" value="NZ_CP006841.1"/>
</dbReference>
<dbReference type="Pfam" id="PF00180">
    <property type="entry name" value="Iso_dh"/>
    <property type="match status" value="1"/>
</dbReference>
<dbReference type="PANTHER" id="PTHR11835">
    <property type="entry name" value="DECARBOXYLATING DEHYDROGENASES-ISOCITRATE, ISOPROPYLMALATE, TARTRATE"/>
    <property type="match status" value="1"/>
</dbReference>
<evidence type="ECO:0000256" key="2">
    <source>
        <dbReference type="ARBA" id="ARBA00023002"/>
    </source>
</evidence>
<dbReference type="SMART" id="SM01329">
    <property type="entry name" value="Iso_dh"/>
    <property type="match status" value="1"/>
</dbReference>
<comment type="similarity">
    <text evidence="1">Belongs to the isocitrate and isopropylmalate dehydrogenases family.</text>
</comment>
<evidence type="ECO:0000313" key="5">
    <source>
        <dbReference type="Proteomes" id="UP000058446"/>
    </source>
</evidence>
<dbReference type="GO" id="GO:0004449">
    <property type="term" value="F:isocitrate dehydrogenase (NAD+) activity"/>
    <property type="evidence" value="ECO:0007669"/>
    <property type="project" value="TreeGrafter"/>
</dbReference>
<dbReference type="KEGG" id="clw:CLAC_00405"/>
<reference evidence="4 5" key="1">
    <citation type="submission" date="2013-10" db="EMBL/GenBank/DDBJ databases">
        <title>Complete genome sequence of Corynebacterium lactis DSM 45799(T), isolated from raw cow milk.</title>
        <authorList>
            <person name="Ruckert C."/>
            <person name="Albersmeier A."/>
            <person name="Lipski A."/>
            <person name="Kalinowski J."/>
        </authorList>
    </citation>
    <scope>NUCLEOTIDE SEQUENCE [LARGE SCALE GENOMIC DNA]</scope>
    <source>
        <strain evidence="4 5">RW2-5</strain>
    </source>
</reference>
<dbReference type="AlphaFoldDB" id="A0A0K2GXC9"/>
<proteinExistence type="inferred from homology"/>
<dbReference type="SUPFAM" id="SSF53659">
    <property type="entry name" value="Isocitrate/Isopropylmalate dehydrogenase-like"/>
    <property type="match status" value="1"/>
</dbReference>
<evidence type="ECO:0000259" key="3">
    <source>
        <dbReference type="SMART" id="SM01329"/>
    </source>
</evidence>
<dbReference type="OrthoDB" id="5289857at2"/>
<organism evidence="4 5">
    <name type="scientific">Corynebacterium lactis RW2-5</name>
    <dbReference type="NCBI Taxonomy" id="1408189"/>
    <lineage>
        <taxon>Bacteria</taxon>
        <taxon>Bacillati</taxon>
        <taxon>Actinomycetota</taxon>
        <taxon>Actinomycetes</taxon>
        <taxon>Mycobacteriales</taxon>
        <taxon>Corynebacteriaceae</taxon>
        <taxon>Corynebacterium</taxon>
    </lineage>
</organism>
<feature type="domain" description="Isopropylmalate dehydrogenase-like" evidence="3">
    <location>
        <begin position="22"/>
        <end position="393"/>
    </location>
</feature>
<keyword evidence="5" id="KW-1185">Reference proteome</keyword>
<dbReference type="GO" id="GO:0006099">
    <property type="term" value="P:tricarboxylic acid cycle"/>
    <property type="evidence" value="ECO:0007669"/>
    <property type="project" value="TreeGrafter"/>
</dbReference>
<dbReference type="PANTHER" id="PTHR11835:SF34">
    <property type="entry name" value="ISOCITRATE DEHYDROGENASE [NAD] SUBUNIT ALPHA, MITOCHONDRIAL"/>
    <property type="match status" value="1"/>
</dbReference>
<dbReference type="InterPro" id="IPR024084">
    <property type="entry name" value="IsoPropMal-DH-like_dom"/>
</dbReference>
<sequence length="407" mass="43023">MEPQQNPTASPSTAPAGRQHRRIALMPGDGIGPEITAASRGLIAETFPNWEFVEADIGWSQWCSHGAPVPEATWRALETCDAGLLAAITSKPAREAEAELADHLRGTGLTYRSPILQLRQRKDLFANVRPVTSPTSAADFTIVRENTEGLYSHDYLLPPTDAPADTPHRHLWADIEGDSTVARTVGKRGEVAVSLRVTTTFGWQRLARAAAELAVTRYAANPDRDTVLTVTVADKPNVLRESARVIRGAVEAVAEEFPQVKFEFSNADVAAMHMVTSPGRFDVIIAENLIGDILSDIGAGLIGGLGLAAGANVGDEFAVFEPVHGSAPDIAGLGIANPAAYLLSAALCAEHLGHPAEVASARRLRAAVYAATAKKPTPDLGGDATTAQFIEAVRAELDAVQAGLGRS</sequence>
<evidence type="ECO:0000256" key="1">
    <source>
        <dbReference type="ARBA" id="ARBA00007769"/>
    </source>
</evidence>
<evidence type="ECO:0000313" key="4">
    <source>
        <dbReference type="EMBL" id="ALA66447.1"/>
    </source>
</evidence>
<accession>A0A0K2GXC9</accession>
<dbReference type="STRING" id="1408189.CLAC_00405"/>
<dbReference type="Proteomes" id="UP000058446">
    <property type="component" value="Chromosome"/>
</dbReference>
<dbReference type="EMBL" id="CP006841">
    <property type="protein sequence ID" value="ALA66447.1"/>
    <property type="molecule type" value="Genomic_DNA"/>
</dbReference>